<dbReference type="EMBL" id="ANIE01000002">
    <property type="protein sequence ID" value="KEF32912.1"/>
    <property type="molecule type" value="Genomic_DNA"/>
</dbReference>
<accession>A0A072N6L1</accession>
<feature type="transmembrane region" description="Helical" evidence="1">
    <location>
        <begin position="15"/>
        <end position="39"/>
    </location>
</feature>
<keyword evidence="1" id="KW-0472">Membrane</keyword>
<comment type="caution">
    <text evidence="2">The sequence shown here is derived from an EMBL/GenBank/DDBJ whole genome shotgun (WGS) entry which is preliminary data.</text>
</comment>
<protein>
    <submittedName>
        <fullName evidence="2">Uncharacterized protein</fullName>
    </submittedName>
</protein>
<reference evidence="2 3" key="1">
    <citation type="submission" date="2012-12" db="EMBL/GenBank/DDBJ databases">
        <title>Genome assembly of Marinobacter sp. AK21.</title>
        <authorList>
            <person name="Khatri I."/>
            <person name="Kumar R."/>
            <person name="Vaidya B."/>
            <person name="Subramanian S."/>
            <person name="Pinnaka A."/>
        </authorList>
    </citation>
    <scope>NUCLEOTIDE SEQUENCE [LARGE SCALE GENOMIC DNA]</scope>
    <source>
        <strain evidence="2 3">AK21</strain>
    </source>
</reference>
<keyword evidence="3" id="KW-1185">Reference proteome</keyword>
<name>A0A072N6L1_9GAMM</name>
<keyword evidence="1" id="KW-1133">Transmembrane helix</keyword>
<keyword evidence="1" id="KW-0812">Transmembrane</keyword>
<gene>
    <name evidence="2" type="ORF">D777_00474</name>
</gene>
<evidence type="ECO:0000313" key="2">
    <source>
        <dbReference type="EMBL" id="KEF32912.1"/>
    </source>
</evidence>
<evidence type="ECO:0000256" key="1">
    <source>
        <dbReference type="SAM" id="Phobius"/>
    </source>
</evidence>
<proteinExistence type="predicted"/>
<organism evidence="2 3">
    <name type="scientific">Marinobacter nitratireducens</name>
    <dbReference type="NCBI Taxonomy" id="1137280"/>
    <lineage>
        <taxon>Bacteria</taxon>
        <taxon>Pseudomonadati</taxon>
        <taxon>Pseudomonadota</taxon>
        <taxon>Gammaproteobacteria</taxon>
        <taxon>Pseudomonadales</taxon>
        <taxon>Marinobacteraceae</taxon>
        <taxon>Marinobacter</taxon>
    </lineage>
</organism>
<dbReference type="AlphaFoldDB" id="A0A072N6L1"/>
<dbReference type="PATRIC" id="fig|1137280.3.peg.291"/>
<dbReference type="Proteomes" id="UP000035057">
    <property type="component" value="Unassembled WGS sequence"/>
</dbReference>
<dbReference type="RefSeq" id="WP_036128075.1">
    <property type="nucleotide sequence ID" value="NZ_ANIE01000002.1"/>
</dbReference>
<sequence length="92" mass="9648">MKVAEFGLSSIRAQIIIGGLLPLLLVAAIFSVLVGSIGLRDKQESIESQAGLIVDNLAQAGEYYLFSGDQDVLQELVAGALESSPALSSRSQ</sequence>
<dbReference type="STRING" id="1137280.D777_00474"/>
<evidence type="ECO:0000313" key="3">
    <source>
        <dbReference type="Proteomes" id="UP000035057"/>
    </source>
</evidence>